<feature type="domain" description="NR LBD" evidence="10">
    <location>
        <begin position="19"/>
        <end position="321"/>
    </location>
</feature>
<organism evidence="11 12">
    <name type="scientific">Mycteria americana</name>
    <name type="common">Wood stork</name>
    <dbReference type="NCBI Taxonomy" id="33587"/>
    <lineage>
        <taxon>Eukaryota</taxon>
        <taxon>Metazoa</taxon>
        <taxon>Chordata</taxon>
        <taxon>Craniata</taxon>
        <taxon>Vertebrata</taxon>
        <taxon>Euteleostomi</taxon>
        <taxon>Archelosauria</taxon>
        <taxon>Archosauria</taxon>
        <taxon>Dinosauria</taxon>
        <taxon>Saurischia</taxon>
        <taxon>Theropoda</taxon>
        <taxon>Coelurosauria</taxon>
        <taxon>Aves</taxon>
        <taxon>Neognathae</taxon>
        <taxon>Neoaves</taxon>
        <taxon>Aequornithes</taxon>
        <taxon>Ciconiiformes</taxon>
        <taxon>Ciconiidae</taxon>
        <taxon>Mycteria</taxon>
    </lineage>
</organism>
<accession>A0AAN7S188</accession>
<dbReference type="InterPro" id="IPR000536">
    <property type="entry name" value="Nucl_hrmn_rcpt_lig-bd"/>
</dbReference>
<evidence type="ECO:0000259" key="10">
    <source>
        <dbReference type="PROSITE" id="PS51843"/>
    </source>
</evidence>
<evidence type="ECO:0000256" key="7">
    <source>
        <dbReference type="ARBA" id="ARBA00023163"/>
    </source>
</evidence>
<dbReference type="GO" id="GO:0003714">
    <property type="term" value="F:transcription corepressor activity"/>
    <property type="evidence" value="ECO:0007669"/>
    <property type="project" value="TreeGrafter"/>
</dbReference>
<sequence>MATEIPAEKSGKCQCETHHAKSILYQLLNKEHGSEPKWHQQYRSPHCSTGSKGCSCMDRRRAVLDIPEATCRRASEVLFKTLTFIRNLPSFYHVPWEDQLVLIQQNWAPLFVLGMAQEGVDFDLREISAPSLLKKILLNQSLTASNELGSLSLGASLAEVQKMKNLLWKFWDLDISAKEYAYLKGIILFNSGPPKLAEAKGKDQAQSSPELGYGLEFNRTPRNAAVAAQLGQCWGKKHDKTRCHVLKCLPYVQTLQQEAQQALMEFISMMFHRNLGRFAWILQLIASLRDIDADAIEELFFRPILGEATLNVLLLEALYIKPD</sequence>
<dbReference type="Gene3D" id="1.10.565.10">
    <property type="entry name" value="Retinoid X Receptor"/>
    <property type="match status" value="1"/>
</dbReference>
<gene>
    <name evidence="11" type="ORF">QYF61_016869</name>
</gene>
<evidence type="ECO:0000256" key="5">
    <source>
        <dbReference type="ARBA" id="ARBA00022491"/>
    </source>
</evidence>
<dbReference type="GO" id="GO:0005634">
    <property type="term" value="C:nucleus"/>
    <property type="evidence" value="ECO:0007669"/>
    <property type="project" value="UniProtKB-SubCell"/>
</dbReference>
<evidence type="ECO:0000256" key="2">
    <source>
        <dbReference type="ARBA" id="ARBA00004496"/>
    </source>
</evidence>
<dbReference type="InterPro" id="IPR035500">
    <property type="entry name" value="NHR-like_dom_sf"/>
</dbReference>
<keyword evidence="7" id="KW-0804">Transcription</keyword>
<dbReference type="GO" id="GO:0000122">
    <property type="term" value="P:negative regulation of transcription by RNA polymerase II"/>
    <property type="evidence" value="ECO:0007669"/>
    <property type="project" value="TreeGrafter"/>
</dbReference>
<dbReference type="Proteomes" id="UP001333110">
    <property type="component" value="Unassembled WGS sequence"/>
</dbReference>
<dbReference type="PRINTS" id="PR00398">
    <property type="entry name" value="STRDHORMONER"/>
</dbReference>
<evidence type="ECO:0000256" key="9">
    <source>
        <dbReference type="ARBA" id="ARBA00023242"/>
    </source>
</evidence>
<dbReference type="SMART" id="SM00430">
    <property type="entry name" value="HOLI"/>
    <property type="match status" value="1"/>
</dbReference>
<keyword evidence="5" id="KW-0678">Repressor</keyword>
<evidence type="ECO:0000256" key="4">
    <source>
        <dbReference type="ARBA" id="ARBA00022490"/>
    </source>
</evidence>
<dbReference type="SUPFAM" id="SSF48508">
    <property type="entry name" value="Nuclear receptor ligand-binding domain"/>
    <property type="match status" value="1"/>
</dbReference>
<evidence type="ECO:0000256" key="6">
    <source>
        <dbReference type="ARBA" id="ARBA00023015"/>
    </source>
</evidence>
<keyword evidence="9" id="KW-0539">Nucleus</keyword>
<dbReference type="GO" id="GO:0005737">
    <property type="term" value="C:cytoplasm"/>
    <property type="evidence" value="ECO:0007669"/>
    <property type="project" value="UniProtKB-SubCell"/>
</dbReference>
<evidence type="ECO:0000256" key="1">
    <source>
        <dbReference type="ARBA" id="ARBA00004123"/>
    </source>
</evidence>
<keyword evidence="6" id="KW-0805">Transcription regulation</keyword>
<dbReference type="EMBL" id="JAUNZN010000003">
    <property type="protein sequence ID" value="KAK4824600.1"/>
    <property type="molecule type" value="Genomic_DNA"/>
</dbReference>
<dbReference type="InterPro" id="IPR001723">
    <property type="entry name" value="Nuclear_hrmn_rcpt"/>
</dbReference>
<keyword evidence="8" id="KW-0675">Receptor</keyword>
<evidence type="ECO:0000313" key="12">
    <source>
        <dbReference type="Proteomes" id="UP001333110"/>
    </source>
</evidence>
<dbReference type="Pfam" id="PF00104">
    <property type="entry name" value="Hormone_recep"/>
    <property type="match status" value="1"/>
</dbReference>
<evidence type="ECO:0000256" key="8">
    <source>
        <dbReference type="ARBA" id="ARBA00023170"/>
    </source>
</evidence>
<dbReference type="AlphaFoldDB" id="A0AAN7S188"/>
<evidence type="ECO:0000256" key="3">
    <source>
        <dbReference type="ARBA" id="ARBA00006647"/>
    </source>
</evidence>
<dbReference type="InterPro" id="IPR033544">
    <property type="entry name" value="NR0B1/2"/>
</dbReference>
<proteinExistence type="inferred from homology"/>
<keyword evidence="12" id="KW-1185">Reference proteome</keyword>
<dbReference type="PANTHER" id="PTHR24081:SF11">
    <property type="entry name" value="NR LBD DOMAIN-CONTAINING PROTEIN"/>
    <property type="match status" value="1"/>
</dbReference>
<comment type="subcellular location">
    <subcellularLocation>
        <location evidence="2">Cytoplasm</location>
    </subcellularLocation>
    <subcellularLocation>
        <location evidence="1">Nucleus</location>
    </subcellularLocation>
</comment>
<name>A0AAN7S188_MYCAM</name>
<comment type="similarity">
    <text evidence="3">Belongs to the nuclear hormone receptor family. NR0 subfamily.</text>
</comment>
<reference evidence="11 12" key="1">
    <citation type="journal article" date="2023" name="J. Hered.">
        <title>Chromosome-level genome of the wood stork (Mycteria americana) provides insight into avian chromosome evolution.</title>
        <authorList>
            <person name="Flamio R. Jr."/>
            <person name="Ramstad K.M."/>
        </authorList>
    </citation>
    <scope>NUCLEOTIDE SEQUENCE [LARGE SCALE GENOMIC DNA]</scope>
    <source>
        <strain evidence="11">JAX WOST 10</strain>
    </source>
</reference>
<dbReference type="PANTHER" id="PTHR24081">
    <property type="entry name" value="NUCLEAR RECEPTOR SUBFAMILY 0 GROUP B"/>
    <property type="match status" value="1"/>
</dbReference>
<dbReference type="PROSITE" id="PS51843">
    <property type="entry name" value="NR_LBD"/>
    <property type="match status" value="1"/>
</dbReference>
<evidence type="ECO:0000313" key="11">
    <source>
        <dbReference type="EMBL" id="KAK4824600.1"/>
    </source>
</evidence>
<comment type="caution">
    <text evidence="11">The sequence shown here is derived from an EMBL/GenBank/DDBJ whole genome shotgun (WGS) entry which is preliminary data.</text>
</comment>
<keyword evidence="4" id="KW-0963">Cytoplasm</keyword>
<protein>
    <recommendedName>
        <fullName evidence="10">NR LBD domain-containing protein</fullName>
    </recommendedName>
</protein>